<evidence type="ECO:0008006" key="5">
    <source>
        <dbReference type="Google" id="ProtNLM"/>
    </source>
</evidence>
<evidence type="ECO:0000256" key="1">
    <source>
        <dbReference type="ARBA" id="ARBA00022741"/>
    </source>
</evidence>
<dbReference type="AlphaFoldDB" id="S0G2A2"/>
<dbReference type="InterPro" id="IPR037103">
    <property type="entry name" value="Tubulin/FtsZ-like_C"/>
</dbReference>
<name>S0G2A2_9BACT</name>
<dbReference type="PANTHER" id="PTHR34784">
    <property type="entry name" value="50S RIBOSOMAL PROTEIN L34"/>
    <property type="match status" value="1"/>
</dbReference>
<dbReference type="Pfam" id="PF09585">
    <property type="entry name" value="Lin0512_fam"/>
    <property type="match status" value="1"/>
</dbReference>
<dbReference type="EMBL" id="APJX01000001">
    <property type="protein sequence ID" value="EMS81478.1"/>
    <property type="molecule type" value="Genomic_DNA"/>
</dbReference>
<comment type="caution">
    <text evidence="3">The sequence shown here is derived from an EMBL/GenBank/DDBJ whole genome shotgun (WGS) entry which is preliminary data.</text>
</comment>
<keyword evidence="1" id="KW-0547">Nucleotide-binding</keyword>
<dbReference type="InterPro" id="IPR011719">
    <property type="entry name" value="CHP02058"/>
</dbReference>
<evidence type="ECO:0000313" key="3">
    <source>
        <dbReference type="EMBL" id="EMS81478.1"/>
    </source>
</evidence>
<keyword evidence="4" id="KW-1185">Reference proteome</keyword>
<keyword evidence="2" id="KW-0342">GTP-binding</keyword>
<dbReference type="PANTHER" id="PTHR34784:SF1">
    <property type="entry name" value="50S RIBOSOMAL PROTEIN L34"/>
    <property type="match status" value="1"/>
</dbReference>
<accession>S0G2A2</accession>
<reference evidence="3 4" key="1">
    <citation type="journal article" date="2013" name="Genome Announc.">
        <title>Draft Genome Sequence of Desulfotignum phosphitoxidans DSM 13687 Strain FiPS-3.</title>
        <authorList>
            <person name="Poehlein A."/>
            <person name="Daniel R."/>
            <person name="Simeonova D.D."/>
        </authorList>
    </citation>
    <scope>NUCLEOTIDE SEQUENCE [LARGE SCALE GENOMIC DNA]</scope>
    <source>
        <strain evidence="3 4">DSM 13687</strain>
    </source>
</reference>
<dbReference type="GO" id="GO:0005525">
    <property type="term" value="F:GTP binding"/>
    <property type="evidence" value="ECO:0007669"/>
    <property type="project" value="UniProtKB-KW"/>
</dbReference>
<evidence type="ECO:0000313" key="4">
    <source>
        <dbReference type="Proteomes" id="UP000014216"/>
    </source>
</evidence>
<gene>
    <name evidence="3" type="ORF">Dpo_1c06190</name>
</gene>
<organism evidence="3 4">
    <name type="scientific">Desulfotignum phosphitoxidans DSM 13687</name>
    <dbReference type="NCBI Taxonomy" id="1286635"/>
    <lineage>
        <taxon>Bacteria</taxon>
        <taxon>Pseudomonadati</taxon>
        <taxon>Thermodesulfobacteriota</taxon>
        <taxon>Desulfobacteria</taxon>
        <taxon>Desulfobacterales</taxon>
        <taxon>Desulfobacteraceae</taxon>
        <taxon>Desulfotignum</taxon>
    </lineage>
</organism>
<dbReference type="NCBIfam" id="TIGR02058">
    <property type="entry name" value="lin0512_fam"/>
    <property type="match status" value="1"/>
</dbReference>
<dbReference type="RefSeq" id="WP_006964220.1">
    <property type="nucleotide sequence ID" value="NZ_APJX01000001.1"/>
</dbReference>
<evidence type="ECO:0000256" key="2">
    <source>
        <dbReference type="ARBA" id="ARBA00023134"/>
    </source>
</evidence>
<protein>
    <recommendedName>
        <fullName evidence="5">Lin0512 family protein</fullName>
    </recommendedName>
</protein>
<dbReference type="Proteomes" id="UP000014216">
    <property type="component" value="Unassembled WGS sequence"/>
</dbReference>
<dbReference type="Gene3D" id="3.30.1330.20">
    <property type="entry name" value="Tubulin/FtsZ, C-terminal domain"/>
    <property type="match status" value="1"/>
</dbReference>
<sequence length="124" mass="13002">MMNSKRFIVEIGTGIDLHGEDFTKAACRAVKDAISKSCLCGLVEILGIEDLNAVSVDIVVASPKPEDVDLLQVEKMAPIGKKTVSSVNGGMRVAGLCVPNFATDCDQIVVANAAVTVSIPELKS</sequence>
<proteinExistence type="predicted"/>